<reference evidence="1 2" key="1">
    <citation type="journal article" date="2014" name="Proc. Natl. Acad. Sci. U.S.A.">
        <title>Molecular dissection of the evolution of carbapenem-resistant multilocus sequence type 258 Klebsiella pneumoniae.</title>
        <authorList>
            <person name="Deleo F.R."/>
            <person name="Chen L."/>
            <person name="Porcella S.F."/>
            <person name="Martens C.A."/>
            <person name="Kobayashi S.D."/>
            <person name="Porter A.R."/>
            <person name="Chavda K.D."/>
            <person name="Jacobs M.R."/>
            <person name="Mathema B."/>
            <person name="Olsen R.J."/>
            <person name="Bonomo R.A."/>
            <person name="Musser J.M."/>
            <person name="Kreiswirth B.N."/>
        </authorList>
    </citation>
    <scope>NUCLEOTIDE SEQUENCE [LARGE SCALE GENOMIC DNA]</scope>
    <source>
        <strain evidence="1">30684/NJST258_2</strain>
    </source>
</reference>
<dbReference type="Proteomes" id="UP000019586">
    <property type="component" value="Chromosome"/>
</dbReference>
<sequence length="82" mass="9525">MGIMIRCMIVPHFTVSNATFRNRLYDAYHILLLNVKDIILLWNFTPTPFYTSQGLALRENKKGDFRILKSPGRIKINALKIC</sequence>
<organism evidence="1 2">
    <name type="scientific">Klebsiella pneumoniae 30684/NJST258_2</name>
    <dbReference type="NCBI Taxonomy" id="1420013"/>
    <lineage>
        <taxon>Bacteria</taxon>
        <taxon>Pseudomonadati</taxon>
        <taxon>Pseudomonadota</taxon>
        <taxon>Gammaproteobacteria</taxon>
        <taxon>Enterobacterales</taxon>
        <taxon>Enterobacteriaceae</taxon>
        <taxon>Klebsiella/Raoultella group</taxon>
        <taxon>Klebsiella</taxon>
        <taxon>Klebsiella pneumoniae complex</taxon>
    </lineage>
</organism>
<dbReference type="HOGENOM" id="CLU_2699845_0_0_6"/>
<gene>
    <name evidence="1" type="ORF">KPNJ2_01886</name>
</gene>
<dbReference type="EMBL" id="CP006918">
    <property type="protein sequence ID" value="AHM78666.1"/>
    <property type="molecule type" value="Genomic_DNA"/>
</dbReference>
<accession>W8VFS1</accession>
<protein>
    <submittedName>
        <fullName evidence="1">Uncharacterized protein</fullName>
    </submittedName>
</protein>
<dbReference type="AlphaFoldDB" id="W8VFS1"/>
<dbReference type="PATRIC" id="fig|1420013.3.peg.1792"/>
<evidence type="ECO:0000313" key="2">
    <source>
        <dbReference type="Proteomes" id="UP000019586"/>
    </source>
</evidence>
<dbReference type="KEGG" id="kps:KPNJ2_01886"/>
<proteinExistence type="predicted"/>
<evidence type="ECO:0000313" key="1">
    <source>
        <dbReference type="EMBL" id="AHM78666.1"/>
    </source>
</evidence>
<name>W8VFS1_KLEPN</name>